<dbReference type="AlphaFoldDB" id="A0A9P0EQ99"/>
<proteinExistence type="predicted"/>
<comment type="caution">
    <text evidence="2">The sequence shown here is derived from an EMBL/GenBank/DDBJ whole genome shotgun (WGS) entry which is preliminary data.</text>
</comment>
<protein>
    <submittedName>
        <fullName evidence="2">Uncharacterized protein</fullName>
    </submittedName>
</protein>
<feature type="region of interest" description="Disordered" evidence="1">
    <location>
        <begin position="14"/>
        <end position="54"/>
    </location>
</feature>
<feature type="non-terminal residue" evidence="2">
    <location>
        <position position="101"/>
    </location>
</feature>
<accession>A0A9P0EQ99</accession>
<evidence type="ECO:0000313" key="3">
    <source>
        <dbReference type="Proteomes" id="UP000775872"/>
    </source>
</evidence>
<dbReference type="Proteomes" id="UP000775872">
    <property type="component" value="Unassembled WGS sequence"/>
</dbReference>
<evidence type="ECO:0000256" key="1">
    <source>
        <dbReference type="SAM" id="MobiDB-lite"/>
    </source>
</evidence>
<keyword evidence="3" id="KW-1185">Reference proteome</keyword>
<reference evidence="2 3" key="2">
    <citation type="submission" date="2021-10" db="EMBL/GenBank/DDBJ databases">
        <authorList>
            <person name="Piombo E."/>
        </authorList>
    </citation>
    <scope>NUCLEOTIDE SEQUENCE [LARGE SCALE GENOMIC DNA]</scope>
</reference>
<sequence>MSDPEIVRLRRENEELRREKEAAEAREEKERREKEAAEAREDKERREKEELARENQPTTLVEYLRNCHTYIYQNFKLADKSVSSTGSRVDGKFYPMPRLAG</sequence>
<evidence type="ECO:0000313" key="2">
    <source>
        <dbReference type="EMBL" id="CAH0055810.1"/>
    </source>
</evidence>
<feature type="compositionally biased region" description="Basic and acidic residues" evidence="1">
    <location>
        <begin position="14"/>
        <end position="53"/>
    </location>
</feature>
<dbReference type="EMBL" id="CABFOC020000061">
    <property type="protein sequence ID" value="CAH0055810.1"/>
    <property type="molecule type" value="Genomic_DNA"/>
</dbReference>
<reference evidence="3" key="1">
    <citation type="submission" date="2019-06" db="EMBL/GenBank/DDBJ databases">
        <authorList>
            <person name="Broberg M."/>
        </authorList>
    </citation>
    <scope>NUCLEOTIDE SEQUENCE [LARGE SCALE GENOMIC DNA]</scope>
</reference>
<feature type="region of interest" description="Disordered" evidence="1">
    <location>
        <begin position="81"/>
        <end position="101"/>
    </location>
</feature>
<organism evidence="2 3">
    <name type="scientific">Clonostachys solani</name>
    <dbReference type="NCBI Taxonomy" id="160281"/>
    <lineage>
        <taxon>Eukaryota</taxon>
        <taxon>Fungi</taxon>
        <taxon>Dikarya</taxon>
        <taxon>Ascomycota</taxon>
        <taxon>Pezizomycotina</taxon>
        <taxon>Sordariomycetes</taxon>
        <taxon>Hypocreomycetidae</taxon>
        <taxon>Hypocreales</taxon>
        <taxon>Bionectriaceae</taxon>
        <taxon>Clonostachys</taxon>
    </lineage>
</organism>
<name>A0A9P0EQ99_9HYPO</name>
<gene>
    <name evidence="2" type="ORF">CSOL1703_00018068</name>
</gene>